<evidence type="ECO:0000259" key="10">
    <source>
        <dbReference type="Pfam" id="PF05193"/>
    </source>
</evidence>
<feature type="domain" description="Coenzyme PQQ synthesis protein F-like C-terminal lobe" evidence="12">
    <location>
        <begin position="869"/>
        <end position="973"/>
    </location>
</feature>
<accession>A0A6G0PQ28</accession>
<dbReference type="PANTHER" id="PTHR43690">
    <property type="entry name" value="NARDILYSIN"/>
    <property type="match status" value="1"/>
</dbReference>
<evidence type="ECO:0000256" key="5">
    <source>
        <dbReference type="ARBA" id="ARBA00022833"/>
    </source>
</evidence>
<evidence type="ECO:0000256" key="6">
    <source>
        <dbReference type="ARBA" id="ARBA00023049"/>
    </source>
</evidence>
<sequence>MASPSPSRVSLDGFRSPADKKRYRLVTLPNGLEVLLVQSDAGPTTSSSHDDVNARDSLSSTDDTDFDSAEEEEEEEDADKTKDHAPPLAAACLAVNVGSLADPQGLPGLAHYLEHMVFMGSAKHPAEDAFEVFLSAHGGSSNGATECESTRFVFDVDAAHLEPALDMFASLFVAPLLRREAMERELKAVESEFQRVRHNNPVRLQQVMCETSVHGHPYARCFTWGNAASLKHIPERDGVDVREQMVEFFNRHYVAPAMKLCVYGCESLDVLEQYVTQSFRDIPRSRVDYEAPAIEKLGVPYGDGAGQRPSIVRVVPVGEKRSLRLYWMLPAMLDKYRQKPWCYVGHLLGHEGPDSIASILKRRNWATDVIAGTSDRDAYEFGSFGTVFEVRVSLTEDGLTCWEQVAQVVFDVLHIFSANPKRGDLPAWVFDELHSSSEMEFRFQEDTKAPVSLCRQLSELMLPRHNVQRTCEGDLLRYDLIQGEFDSSSVRALLAGLTVDNVRVVLLASSLRDSLKPEELQTERWLGAKYTVNPIPDDVLDAWSKISVGSAELSPLPTPNPFMPRDFSVLLCEPASKNDADTPPDLILSTSQTQLWYKRDRTFLVPKTSVSFLVMLPASTAATHMLAELHVELVRHRLQHTLEQAMAANFDVELDVRDEAVEVVVTGFSETLPALVRVVMQEILRPSKASEVATELTLAKEELEREYLNATLSPRAKAYELRLQMLESRAVTTDDKLEQLQSKEGREKELAADLSRFAATVLGRSEGVPAIRCLAIGNISREAAVKLVLEVEGATTGDSTSQFDFEPDAELEPEPPLLAPRYHTIALPPTSNGLLVRRESERVGERNSVVEVYFQIGKVGPEDQAYAILLRALLAQPLFHELRTRQQLGYTVTCSVRDTHGVLGLSVSVQSASHAAGAVAKKLDVFLHEDFPHEYLLSEKRLPPKRFAAHLQTLQRVYARPDSTLVEQSERYWEEIVSGRLEFDLDVRIAKALETCTRQGLVERYQYWLQGSTSCCNDCPTNPHTDRKALHKANKGHHGPRKLRVHVVGKCSPFKPLEQLVPPDKTPVIITGDLHDFKRDLQCHCHVDNATSC</sequence>
<dbReference type="InterPro" id="IPR011249">
    <property type="entry name" value="Metalloenz_LuxS/M16"/>
</dbReference>
<proteinExistence type="inferred from homology"/>
<evidence type="ECO:0000313" key="15">
    <source>
        <dbReference type="Proteomes" id="UP000476176"/>
    </source>
</evidence>
<dbReference type="InterPro" id="IPR007863">
    <property type="entry name" value="Peptidase_M16_C"/>
</dbReference>
<evidence type="ECO:0000313" key="16">
    <source>
        <dbReference type="Proteomes" id="UP000488956"/>
    </source>
</evidence>
<dbReference type="Gene3D" id="3.30.830.10">
    <property type="entry name" value="Metalloenzyme, LuxS/M16 peptidase-like"/>
    <property type="match status" value="4"/>
</dbReference>
<dbReference type="Pfam" id="PF05193">
    <property type="entry name" value="Peptidase_M16_C"/>
    <property type="match status" value="1"/>
</dbReference>
<evidence type="ECO:0000256" key="8">
    <source>
        <dbReference type="SAM" id="MobiDB-lite"/>
    </source>
</evidence>
<feature type="domain" description="Peptidase M16 N-terminal" evidence="9">
    <location>
        <begin position="86"/>
        <end position="212"/>
    </location>
</feature>
<organism evidence="14 15">
    <name type="scientific">Phytophthora fragariae</name>
    <dbReference type="NCBI Taxonomy" id="53985"/>
    <lineage>
        <taxon>Eukaryota</taxon>
        <taxon>Sar</taxon>
        <taxon>Stramenopiles</taxon>
        <taxon>Oomycota</taxon>
        <taxon>Peronosporomycetes</taxon>
        <taxon>Peronosporales</taxon>
        <taxon>Peronosporaceae</taxon>
        <taxon>Phytophthora</taxon>
    </lineage>
</organism>
<keyword evidence="2" id="KW-0645">Protease</keyword>
<dbReference type="AlphaFoldDB" id="A0A6G0PQ28"/>
<evidence type="ECO:0000256" key="7">
    <source>
        <dbReference type="RuleBase" id="RU004447"/>
    </source>
</evidence>
<protein>
    <submittedName>
        <fullName evidence="14">Nardilysin-like</fullName>
    </submittedName>
</protein>
<dbReference type="Proteomes" id="UP000488956">
    <property type="component" value="Unassembled WGS sequence"/>
</dbReference>
<evidence type="ECO:0000313" key="13">
    <source>
        <dbReference type="EMBL" id="KAE9135080.1"/>
    </source>
</evidence>
<dbReference type="InterPro" id="IPR001431">
    <property type="entry name" value="Pept_M16_Zn_BS"/>
</dbReference>
<dbReference type="Pfam" id="PF22456">
    <property type="entry name" value="PqqF-like_C_4"/>
    <property type="match status" value="1"/>
</dbReference>
<feature type="domain" description="Peptidase M16 middle/third" evidence="11">
    <location>
        <begin position="441"/>
        <end position="738"/>
    </location>
</feature>
<feature type="region of interest" description="Disordered" evidence="8">
    <location>
        <begin position="39"/>
        <end position="85"/>
    </location>
</feature>
<dbReference type="GO" id="GO:0006508">
    <property type="term" value="P:proteolysis"/>
    <property type="evidence" value="ECO:0007669"/>
    <property type="project" value="UniProtKB-KW"/>
</dbReference>
<dbReference type="PANTHER" id="PTHR43690:SF18">
    <property type="entry name" value="INSULIN-DEGRADING ENZYME-RELATED"/>
    <property type="match status" value="1"/>
</dbReference>
<reference evidence="15 16" key="1">
    <citation type="submission" date="2018-09" db="EMBL/GenBank/DDBJ databases">
        <title>Genomic investigation of the strawberry pathogen Phytophthora fragariae indicates pathogenicity is determined by transcriptional variation in three key races.</title>
        <authorList>
            <person name="Adams T.M."/>
            <person name="Armitage A.D."/>
            <person name="Sobczyk M.K."/>
            <person name="Bates H.J."/>
            <person name="Dunwell J.M."/>
            <person name="Nellist C.F."/>
            <person name="Harrison R.J."/>
        </authorList>
    </citation>
    <scope>NUCLEOTIDE SEQUENCE [LARGE SCALE GENOMIC DNA]</scope>
    <source>
        <strain evidence="14 15">BC-23</strain>
        <strain evidence="13 16">ONT-3</strain>
    </source>
</reference>
<dbReference type="InterPro" id="IPR011765">
    <property type="entry name" value="Pept_M16_N"/>
</dbReference>
<dbReference type="EMBL" id="QXGC01000060">
    <property type="protein sequence ID" value="KAE9251988.1"/>
    <property type="molecule type" value="Genomic_DNA"/>
</dbReference>
<name>A0A6G0PQ28_9STRA</name>
<dbReference type="GO" id="GO:0005737">
    <property type="term" value="C:cytoplasm"/>
    <property type="evidence" value="ECO:0007669"/>
    <property type="project" value="UniProtKB-ARBA"/>
</dbReference>
<evidence type="ECO:0000256" key="1">
    <source>
        <dbReference type="ARBA" id="ARBA00007261"/>
    </source>
</evidence>
<comment type="caution">
    <text evidence="14">The sequence shown here is derived from an EMBL/GenBank/DDBJ whole genome shotgun (WGS) entry which is preliminary data.</text>
</comment>
<dbReference type="Pfam" id="PF16187">
    <property type="entry name" value="Peptidase_M16_M"/>
    <property type="match status" value="1"/>
</dbReference>
<evidence type="ECO:0000256" key="4">
    <source>
        <dbReference type="ARBA" id="ARBA00022801"/>
    </source>
</evidence>
<keyword evidence="5" id="KW-0862">Zinc</keyword>
<dbReference type="InterPro" id="IPR054734">
    <property type="entry name" value="PqqF-like_C_4"/>
</dbReference>
<dbReference type="EMBL" id="QXFX01000059">
    <property type="protein sequence ID" value="KAE9135080.1"/>
    <property type="molecule type" value="Genomic_DNA"/>
</dbReference>
<evidence type="ECO:0000256" key="2">
    <source>
        <dbReference type="ARBA" id="ARBA00022670"/>
    </source>
</evidence>
<evidence type="ECO:0000259" key="11">
    <source>
        <dbReference type="Pfam" id="PF16187"/>
    </source>
</evidence>
<evidence type="ECO:0000256" key="3">
    <source>
        <dbReference type="ARBA" id="ARBA00022723"/>
    </source>
</evidence>
<feature type="domain" description="Peptidase M16 C-terminal" evidence="10">
    <location>
        <begin position="242"/>
        <end position="414"/>
    </location>
</feature>
<dbReference type="GO" id="GO:0046872">
    <property type="term" value="F:metal ion binding"/>
    <property type="evidence" value="ECO:0007669"/>
    <property type="project" value="UniProtKB-KW"/>
</dbReference>
<dbReference type="Proteomes" id="UP000476176">
    <property type="component" value="Unassembled WGS sequence"/>
</dbReference>
<evidence type="ECO:0000259" key="12">
    <source>
        <dbReference type="Pfam" id="PF22456"/>
    </source>
</evidence>
<gene>
    <name evidence="14" type="ORF">PF004_g2181</name>
    <name evidence="13" type="ORF">PF010_g2203</name>
</gene>
<evidence type="ECO:0000259" key="9">
    <source>
        <dbReference type="Pfam" id="PF00675"/>
    </source>
</evidence>
<dbReference type="InterPro" id="IPR050626">
    <property type="entry name" value="Peptidase_M16"/>
</dbReference>
<evidence type="ECO:0000313" key="14">
    <source>
        <dbReference type="EMBL" id="KAE9251988.1"/>
    </source>
</evidence>
<feature type="compositionally biased region" description="Acidic residues" evidence="8">
    <location>
        <begin position="62"/>
        <end position="78"/>
    </location>
</feature>
<dbReference type="InterPro" id="IPR032632">
    <property type="entry name" value="Peptidase_M16_M"/>
</dbReference>
<dbReference type="SUPFAM" id="SSF63411">
    <property type="entry name" value="LuxS/MPP-like metallohydrolase"/>
    <property type="match status" value="4"/>
</dbReference>
<feature type="region of interest" description="Disordered" evidence="8">
    <location>
        <begin position="1"/>
        <end position="22"/>
    </location>
</feature>
<keyword evidence="6" id="KW-0482">Metalloprotease</keyword>
<keyword evidence="4" id="KW-0378">Hydrolase</keyword>
<dbReference type="PROSITE" id="PS00143">
    <property type="entry name" value="INSULINASE"/>
    <property type="match status" value="1"/>
</dbReference>
<dbReference type="Pfam" id="PF00675">
    <property type="entry name" value="Peptidase_M16"/>
    <property type="match status" value="1"/>
</dbReference>
<comment type="similarity">
    <text evidence="1 7">Belongs to the peptidase M16 family.</text>
</comment>
<dbReference type="GO" id="GO:0004222">
    <property type="term" value="F:metalloendopeptidase activity"/>
    <property type="evidence" value="ECO:0007669"/>
    <property type="project" value="InterPro"/>
</dbReference>
<keyword evidence="3" id="KW-0479">Metal-binding</keyword>